<keyword evidence="3" id="KW-1185">Reference proteome</keyword>
<sequence>MNQQRHRRHAVQVLEQIHAQAQHRVHANSRSSRSRQRDLNCARDGGSVGRIGAAIRQQHVRSASRRRVHAILRADRRARAQHHRTRNLAARLRQCLNILQHLRRRARYQRARARPGQVRACGKRRHARAAARHRQGAGGGFRHVQRGHVKRDVAGSVKAHAASRRAARDREQTRRRQFGCGGGITDCDLAGCRHAALGVYGERRHRVGVAVAARSHAGAAQRQAHRQVGGTVECSRTRCVAGRCNGARRGQLLRGACGQRGGRARQARNRHRAGLQVGGVQVLLRVAQCVETRGR</sequence>
<feature type="region of interest" description="Disordered" evidence="1">
    <location>
        <begin position="23"/>
        <end position="47"/>
    </location>
</feature>
<gene>
    <name evidence="2" type="ORF">LMG3441_06210</name>
</gene>
<dbReference type="AlphaFoldDB" id="A0A6S7C9W7"/>
<dbReference type="Proteomes" id="UP000494269">
    <property type="component" value="Unassembled WGS sequence"/>
</dbReference>
<evidence type="ECO:0000256" key="1">
    <source>
        <dbReference type="SAM" id="MobiDB-lite"/>
    </source>
</evidence>
<accession>A0A6S7C9W7</accession>
<protein>
    <submittedName>
        <fullName evidence="2">Uncharacterized protein</fullName>
    </submittedName>
</protein>
<proteinExistence type="predicted"/>
<name>A0A6S7C9W7_9BURK</name>
<evidence type="ECO:0000313" key="3">
    <source>
        <dbReference type="Proteomes" id="UP000494269"/>
    </source>
</evidence>
<reference evidence="2 3" key="1">
    <citation type="submission" date="2020-04" db="EMBL/GenBank/DDBJ databases">
        <authorList>
            <person name="De Canck E."/>
        </authorList>
    </citation>
    <scope>NUCLEOTIDE SEQUENCE [LARGE SCALE GENOMIC DNA]</scope>
    <source>
        <strain evidence="2 3">LMG 3441</strain>
    </source>
</reference>
<evidence type="ECO:0000313" key="2">
    <source>
        <dbReference type="EMBL" id="CAB3744717.1"/>
    </source>
</evidence>
<feature type="region of interest" description="Disordered" evidence="1">
    <location>
        <begin position="152"/>
        <end position="174"/>
    </location>
</feature>
<dbReference type="EMBL" id="CADIJQ010000023">
    <property type="protein sequence ID" value="CAB3744717.1"/>
    <property type="molecule type" value="Genomic_DNA"/>
</dbReference>
<organism evidence="2 3">
    <name type="scientific">Achromobacter kerstersii</name>
    <dbReference type="NCBI Taxonomy" id="1353890"/>
    <lineage>
        <taxon>Bacteria</taxon>
        <taxon>Pseudomonadati</taxon>
        <taxon>Pseudomonadota</taxon>
        <taxon>Betaproteobacteria</taxon>
        <taxon>Burkholderiales</taxon>
        <taxon>Alcaligenaceae</taxon>
        <taxon>Achromobacter</taxon>
    </lineage>
</organism>